<dbReference type="InterPro" id="IPR000620">
    <property type="entry name" value="EamA_dom"/>
</dbReference>
<name>A0A926WG76_9NOST</name>
<dbReference type="InterPro" id="IPR051258">
    <property type="entry name" value="Diverse_Substrate_Transporter"/>
</dbReference>
<gene>
    <name evidence="9" type="ORF">H6G06_08785</name>
</gene>
<organism evidence="9 10">
    <name type="scientific">Anabaena sphaerica FACHB-251</name>
    <dbReference type="NCBI Taxonomy" id="2692883"/>
    <lineage>
        <taxon>Bacteria</taxon>
        <taxon>Bacillati</taxon>
        <taxon>Cyanobacteriota</taxon>
        <taxon>Cyanophyceae</taxon>
        <taxon>Nostocales</taxon>
        <taxon>Nostocaceae</taxon>
        <taxon>Anabaena</taxon>
    </lineage>
</organism>
<comment type="similarity">
    <text evidence="2">Belongs to the EamA transporter family.</text>
</comment>
<proteinExistence type="inferred from homology"/>
<sequence>MILFLSNIFSHWVAASVRLRTSTRELTQNNLHLQGIILFVVINIIWGTTFPLIEKTVISLSPSVLIATRFAVAALFFSVNLRRLNAILLRDGLILGIIFFAYLATETIALESIHANQASFIVSLSAILVPLLGWLFCRYLPLKTFLSAGLAVIGIGVMCWGEGVLGIGNLLMLGDAFLYAVYTLIIEKVASRHPSLSLTSVQLFVIAVMGLIWSNTELVAEWKIINENWGVILYLGLVATALVIWLQTIAQRWIGSEEAALLYTLEPIFAAIFSYWLLGEQLGLNGFIGAAFVLSAIVLSQHKSSDVEPNTEVDVSNATLPVLLVSEENHRELTRLGS</sequence>
<feature type="transmembrane region" description="Helical" evidence="7">
    <location>
        <begin position="31"/>
        <end position="53"/>
    </location>
</feature>
<comment type="caution">
    <text evidence="9">The sequence shown here is derived from an EMBL/GenBank/DDBJ whole genome shotgun (WGS) entry which is preliminary data.</text>
</comment>
<evidence type="ECO:0000313" key="9">
    <source>
        <dbReference type="EMBL" id="MBD2293582.1"/>
    </source>
</evidence>
<accession>A0A926WG76</accession>
<evidence type="ECO:0000256" key="7">
    <source>
        <dbReference type="SAM" id="Phobius"/>
    </source>
</evidence>
<feature type="transmembrane region" description="Helical" evidence="7">
    <location>
        <begin position="198"/>
        <end position="216"/>
    </location>
</feature>
<protein>
    <submittedName>
        <fullName evidence="9">DMT family transporter</fullName>
    </submittedName>
</protein>
<comment type="subcellular location">
    <subcellularLocation>
        <location evidence="1">Cell membrane</location>
        <topology evidence="1">Multi-pass membrane protein</topology>
    </subcellularLocation>
</comment>
<dbReference type="PANTHER" id="PTHR42920:SF5">
    <property type="entry name" value="EAMA DOMAIN-CONTAINING PROTEIN"/>
    <property type="match status" value="1"/>
</dbReference>
<feature type="transmembrane region" description="Helical" evidence="7">
    <location>
        <begin position="117"/>
        <end position="137"/>
    </location>
</feature>
<dbReference type="SUPFAM" id="SSF103481">
    <property type="entry name" value="Multidrug resistance efflux transporter EmrE"/>
    <property type="match status" value="1"/>
</dbReference>
<feature type="domain" description="EamA" evidence="8">
    <location>
        <begin position="34"/>
        <end position="158"/>
    </location>
</feature>
<evidence type="ECO:0000256" key="6">
    <source>
        <dbReference type="ARBA" id="ARBA00023136"/>
    </source>
</evidence>
<keyword evidence="4 7" id="KW-0812">Transmembrane</keyword>
<evidence type="ECO:0000256" key="5">
    <source>
        <dbReference type="ARBA" id="ARBA00022989"/>
    </source>
</evidence>
<evidence type="ECO:0000313" key="10">
    <source>
        <dbReference type="Proteomes" id="UP000662185"/>
    </source>
</evidence>
<feature type="transmembrane region" description="Helical" evidence="7">
    <location>
        <begin position="144"/>
        <end position="161"/>
    </location>
</feature>
<feature type="transmembrane region" description="Helical" evidence="7">
    <location>
        <begin position="88"/>
        <end position="105"/>
    </location>
</feature>
<dbReference type="AlphaFoldDB" id="A0A926WG76"/>
<evidence type="ECO:0000256" key="2">
    <source>
        <dbReference type="ARBA" id="ARBA00007362"/>
    </source>
</evidence>
<keyword evidence="6 7" id="KW-0472">Membrane</keyword>
<feature type="transmembrane region" description="Helical" evidence="7">
    <location>
        <begin position="228"/>
        <end position="248"/>
    </location>
</feature>
<dbReference type="Pfam" id="PF00892">
    <property type="entry name" value="EamA"/>
    <property type="match status" value="2"/>
</dbReference>
<keyword evidence="5 7" id="KW-1133">Transmembrane helix</keyword>
<dbReference type="EMBL" id="JACJQU010000003">
    <property type="protein sequence ID" value="MBD2293582.1"/>
    <property type="molecule type" value="Genomic_DNA"/>
</dbReference>
<keyword evidence="3" id="KW-1003">Cell membrane</keyword>
<evidence type="ECO:0000256" key="3">
    <source>
        <dbReference type="ARBA" id="ARBA00022475"/>
    </source>
</evidence>
<evidence type="ECO:0000256" key="4">
    <source>
        <dbReference type="ARBA" id="ARBA00022692"/>
    </source>
</evidence>
<evidence type="ECO:0000259" key="8">
    <source>
        <dbReference type="Pfam" id="PF00892"/>
    </source>
</evidence>
<feature type="transmembrane region" description="Helical" evidence="7">
    <location>
        <begin position="260"/>
        <end position="278"/>
    </location>
</feature>
<keyword evidence="10" id="KW-1185">Reference proteome</keyword>
<reference evidence="10" key="1">
    <citation type="journal article" date="2020" name="ISME J.">
        <title>Comparative genomics reveals insights into cyanobacterial evolution and habitat adaptation.</title>
        <authorList>
            <person name="Chen M.Y."/>
            <person name="Teng W.K."/>
            <person name="Zhao L."/>
            <person name="Hu C.X."/>
            <person name="Zhou Y.K."/>
            <person name="Han B.P."/>
            <person name="Song L.R."/>
            <person name="Shu W.S."/>
        </authorList>
    </citation>
    <scope>NUCLEOTIDE SEQUENCE [LARGE SCALE GENOMIC DNA]</scope>
    <source>
        <strain evidence="10">FACHB-251</strain>
    </source>
</reference>
<dbReference type="InterPro" id="IPR037185">
    <property type="entry name" value="EmrE-like"/>
</dbReference>
<feature type="domain" description="EamA" evidence="8">
    <location>
        <begin position="167"/>
        <end position="299"/>
    </location>
</feature>
<evidence type="ECO:0000256" key="1">
    <source>
        <dbReference type="ARBA" id="ARBA00004651"/>
    </source>
</evidence>
<dbReference type="GO" id="GO:0005886">
    <property type="term" value="C:plasma membrane"/>
    <property type="evidence" value="ECO:0007669"/>
    <property type="project" value="UniProtKB-SubCell"/>
</dbReference>
<dbReference type="Proteomes" id="UP000662185">
    <property type="component" value="Unassembled WGS sequence"/>
</dbReference>
<feature type="transmembrane region" description="Helical" evidence="7">
    <location>
        <begin position="59"/>
        <end position="81"/>
    </location>
</feature>
<dbReference type="RefSeq" id="WP_190559108.1">
    <property type="nucleotide sequence ID" value="NZ_JACJQU010000003.1"/>
</dbReference>
<feature type="transmembrane region" description="Helical" evidence="7">
    <location>
        <begin position="284"/>
        <end position="300"/>
    </location>
</feature>
<dbReference type="PANTHER" id="PTHR42920">
    <property type="entry name" value="OS03G0707200 PROTEIN-RELATED"/>
    <property type="match status" value="1"/>
</dbReference>